<dbReference type="Proteomes" id="UP000515163">
    <property type="component" value="Unplaced"/>
</dbReference>
<dbReference type="InterPro" id="IPR016186">
    <property type="entry name" value="C-type_lectin-like/link_sf"/>
</dbReference>
<gene>
    <name evidence="3" type="primary">LOC116307223</name>
</gene>
<dbReference type="RefSeq" id="XP_031573243.1">
    <property type="nucleotide sequence ID" value="XM_031717383.1"/>
</dbReference>
<organism evidence="2 3">
    <name type="scientific">Actinia tenebrosa</name>
    <name type="common">Australian red waratah sea anemone</name>
    <dbReference type="NCBI Taxonomy" id="6105"/>
    <lineage>
        <taxon>Eukaryota</taxon>
        <taxon>Metazoa</taxon>
        <taxon>Cnidaria</taxon>
        <taxon>Anthozoa</taxon>
        <taxon>Hexacorallia</taxon>
        <taxon>Actiniaria</taxon>
        <taxon>Actiniidae</taxon>
        <taxon>Actinia</taxon>
    </lineage>
</organism>
<protein>
    <submittedName>
        <fullName evidence="3">Snaclec stejaggregin-B subunit beta-1-like isoform X1</fullName>
    </submittedName>
</protein>
<keyword evidence="2" id="KW-1185">Reference proteome</keyword>
<accession>A0A6P8J5Q0</accession>
<sequence>MFKCFVSIEYGVWTHIAMSWTSDDSTTSAELAINGVIEATLNFFGTFSGATTKDTSTYTLGMQKNRFHGSDLYSFKGHISNPKMFNRKLHIDEIKKDFAQSIDIPDLSAVWIGLNRTDHTSEFSWSDGSPHDYFTSLVTNHHCAASGKDGQWFGRHCLEKKPLICEKAAE</sequence>
<evidence type="ECO:0000259" key="1">
    <source>
        <dbReference type="PROSITE" id="PS50041"/>
    </source>
</evidence>
<reference evidence="3" key="1">
    <citation type="submission" date="2025-08" db="UniProtKB">
        <authorList>
            <consortium name="RefSeq"/>
        </authorList>
    </citation>
    <scope>IDENTIFICATION</scope>
    <source>
        <tissue evidence="3">Tentacle</tissue>
    </source>
</reference>
<dbReference type="Pfam" id="PF00059">
    <property type="entry name" value="Lectin_C"/>
    <property type="match status" value="1"/>
</dbReference>
<dbReference type="InterPro" id="IPR013320">
    <property type="entry name" value="ConA-like_dom_sf"/>
</dbReference>
<feature type="domain" description="C-type lectin" evidence="1">
    <location>
        <begin position="93"/>
        <end position="166"/>
    </location>
</feature>
<name>A0A6P8J5Q0_ACTTE</name>
<dbReference type="SUPFAM" id="SSF56436">
    <property type="entry name" value="C-type lectin-like"/>
    <property type="match status" value="1"/>
</dbReference>
<dbReference type="OrthoDB" id="538816at2759"/>
<dbReference type="PROSITE" id="PS50041">
    <property type="entry name" value="C_TYPE_LECTIN_2"/>
    <property type="match status" value="1"/>
</dbReference>
<dbReference type="SUPFAM" id="SSF49899">
    <property type="entry name" value="Concanavalin A-like lectins/glucanases"/>
    <property type="match status" value="1"/>
</dbReference>
<dbReference type="InParanoid" id="A0A6P8J5Q0"/>
<dbReference type="KEGG" id="aten:116307223"/>
<evidence type="ECO:0000313" key="2">
    <source>
        <dbReference type="Proteomes" id="UP000515163"/>
    </source>
</evidence>
<dbReference type="GeneID" id="116307223"/>
<dbReference type="CDD" id="cd00037">
    <property type="entry name" value="CLECT"/>
    <property type="match status" value="1"/>
</dbReference>
<proteinExistence type="predicted"/>
<dbReference type="InterPro" id="IPR001304">
    <property type="entry name" value="C-type_lectin-like"/>
</dbReference>
<evidence type="ECO:0000313" key="3">
    <source>
        <dbReference type="RefSeq" id="XP_031573243.1"/>
    </source>
</evidence>
<dbReference type="Gene3D" id="2.60.120.200">
    <property type="match status" value="1"/>
</dbReference>
<dbReference type="AlphaFoldDB" id="A0A6P8J5Q0"/>
<dbReference type="Gene3D" id="3.10.100.10">
    <property type="entry name" value="Mannose-Binding Protein A, subunit A"/>
    <property type="match status" value="1"/>
</dbReference>
<dbReference type="InterPro" id="IPR016187">
    <property type="entry name" value="CTDL_fold"/>
</dbReference>